<dbReference type="AlphaFoldDB" id="Q5XWP8"/>
<protein>
    <submittedName>
        <fullName evidence="2">LacZalpha-like</fullName>
    </submittedName>
</protein>
<dbReference type="EMBL" id="AY730335">
    <property type="protein sequence ID" value="AAU89745.1"/>
    <property type="molecule type" value="Genomic_DNA"/>
</dbReference>
<proteinExistence type="predicted"/>
<feature type="compositionally biased region" description="Basic and acidic residues" evidence="1">
    <location>
        <begin position="1"/>
        <end position="13"/>
    </location>
</feature>
<evidence type="ECO:0000256" key="1">
    <source>
        <dbReference type="SAM" id="MobiDB-lite"/>
    </source>
</evidence>
<accession>Q5XWP8</accession>
<reference evidence="2" key="1">
    <citation type="submission" date="2004-08" db="EMBL/GenBank/DDBJ databases">
        <title>Genomic sequence analysis of a hot spot for pathogen resistance in potato.</title>
        <authorList>
            <person name="Ballvora A."/>
            <person name="Weisshaar B."/>
            <person name="Viehoever P."/>
            <person name="Walkemeier B."/>
            <person name="Gebhardt C."/>
        </authorList>
    </citation>
    <scope>NUCLEOTIDE SEQUENCE</scope>
    <source>
        <strain evidence="2">P6/210</strain>
    </source>
</reference>
<evidence type="ECO:0000313" key="2">
    <source>
        <dbReference type="EMBL" id="AAU89745.1"/>
    </source>
</evidence>
<feature type="non-terminal residue" evidence="2">
    <location>
        <position position="31"/>
    </location>
</feature>
<sequence>MEKEEETKSEKYLIGDVTGEESQRGCRSGTR</sequence>
<organism evidence="2">
    <name type="scientific">Solanum tuberosum</name>
    <name type="common">Potato</name>
    <dbReference type="NCBI Taxonomy" id="4113"/>
    <lineage>
        <taxon>Eukaryota</taxon>
        <taxon>Viridiplantae</taxon>
        <taxon>Streptophyta</taxon>
        <taxon>Embryophyta</taxon>
        <taxon>Tracheophyta</taxon>
        <taxon>Spermatophyta</taxon>
        <taxon>Magnoliopsida</taxon>
        <taxon>eudicotyledons</taxon>
        <taxon>Gunneridae</taxon>
        <taxon>Pentapetalae</taxon>
        <taxon>asterids</taxon>
        <taxon>lamiids</taxon>
        <taxon>Solanales</taxon>
        <taxon>Solanaceae</taxon>
        <taxon>Solanoideae</taxon>
        <taxon>Solaneae</taxon>
        <taxon>Solanum</taxon>
    </lineage>
</organism>
<feature type="region of interest" description="Disordered" evidence="1">
    <location>
        <begin position="1"/>
        <end position="31"/>
    </location>
</feature>
<name>Q5XWP8_SOLTU</name>